<evidence type="ECO:0000259" key="3">
    <source>
        <dbReference type="PROSITE" id="PS51186"/>
    </source>
</evidence>
<dbReference type="InterPro" id="IPR000182">
    <property type="entry name" value="GNAT_dom"/>
</dbReference>
<gene>
    <name evidence="4" type="ORF">FHX33_001477</name>
</gene>
<keyword evidence="1 4" id="KW-0808">Transferase</keyword>
<organism evidence="4 5">
    <name type="scientific">Leifsonia aquatica</name>
    <name type="common">Corynebacterium aquaticum</name>
    <dbReference type="NCBI Taxonomy" id="144185"/>
    <lineage>
        <taxon>Bacteria</taxon>
        <taxon>Bacillati</taxon>
        <taxon>Actinomycetota</taxon>
        <taxon>Actinomycetes</taxon>
        <taxon>Micrococcales</taxon>
        <taxon>Microbacteriaceae</taxon>
        <taxon>Leifsonia</taxon>
    </lineage>
</organism>
<accession>A0A7W4UUW3</accession>
<dbReference type="SUPFAM" id="SSF55729">
    <property type="entry name" value="Acyl-CoA N-acyltransferases (Nat)"/>
    <property type="match status" value="1"/>
</dbReference>
<keyword evidence="5" id="KW-1185">Reference proteome</keyword>
<dbReference type="GO" id="GO:0016747">
    <property type="term" value="F:acyltransferase activity, transferring groups other than amino-acyl groups"/>
    <property type="evidence" value="ECO:0007669"/>
    <property type="project" value="InterPro"/>
</dbReference>
<dbReference type="Pfam" id="PF00583">
    <property type="entry name" value="Acetyltransf_1"/>
    <property type="match status" value="1"/>
</dbReference>
<protein>
    <submittedName>
        <fullName evidence="4">GNAT superfamily N-acetyltransferase</fullName>
    </submittedName>
</protein>
<evidence type="ECO:0000313" key="5">
    <source>
        <dbReference type="Proteomes" id="UP000538196"/>
    </source>
</evidence>
<dbReference type="InterPro" id="IPR016181">
    <property type="entry name" value="Acyl_CoA_acyltransferase"/>
</dbReference>
<evidence type="ECO:0000313" key="4">
    <source>
        <dbReference type="EMBL" id="MBB2966745.1"/>
    </source>
</evidence>
<dbReference type="Gene3D" id="3.40.630.30">
    <property type="match status" value="1"/>
</dbReference>
<evidence type="ECO:0000256" key="2">
    <source>
        <dbReference type="ARBA" id="ARBA00023315"/>
    </source>
</evidence>
<proteinExistence type="predicted"/>
<dbReference type="CDD" id="cd04301">
    <property type="entry name" value="NAT_SF"/>
    <property type="match status" value="1"/>
</dbReference>
<evidence type="ECO:0000256" key="1">
    <source>
        <dbReference type="ARBA" id="ARBA00022679"/>
    </source>
</evidence>
<dbReference type="AlphaFoldDB" id="A0A7W4UUW3"/>
<dbReference type="RefSeq" id="WP_021763179.1">
    <property type="nucleotide sequence ID" value="NZ_JACHVP010000001.1"/>
</dbReference>
<dbReference type="PROSITE" id="PS51186">
    <property type="entry name" value="GNAT"/>
    <property type="match status" value="1"/>
</dbReference>
<reference evidence="4 5" key="1">
    <citation type="submission" date="2020-08" db="EMBL/GenBank/DDBJ databases">
        <title>Sequencing the genomes of 1000 actinobacteria strains.</title>
        <authorList>
            <person name="Klenk H.-P."/>
        </authorList>
    </citation>
    <scope>NUCLEOTIDE SEQUENCE [LARGE SCALE GENOMIC DNA]</scope>
    <source>
        <strain evidence="4 5">DSM 20146</strain>
    </source>
</reference>
<comment type="caution">
    <text evidence="4">The sequence shown here is derived from an EMBL/GenBank/DDBJ whole genome shotgun (WGS) entry which is preliminary data.</text>
</comment>
<feature type="domain" description="N-acetyltransferase" evidence="3">
    <location>
        <begin position="14"/>
        <end position="176"/>
    </location>
</feature>
<sequence length="176" mass="19864">MTAASASGGERADWTVRPSVEDDWPAYRALRLEMLEDAPLAFLETLDTARRHPEEHWRRRTAGTSTSTRLFAAVAPDGRWLGSMGGHQAPGTRDPYLVGVYVTPRYRGREAGVTDALLDAVIDWAQGRGERLLLDVHEHNPAAIRYYERRGFVFTGRTQPYPLDRTTLEREMSLPL</sequence>
<dbReference type="Proteomes" id="UP000538196">
    <property type="component" value="Unassembled WGS sequence"/>
</dbReference>
<dbReference type="EMBL" id="JACHVP010000001">
    <property type="protein sequence ID" value="MBB2966745.1"/>
    <property type="molecule type" value="Genomic_DNA"/>
</dbReference>
<dbReference type="InterPro" id="IPR050832">
    <property type="entry name" value="Bact_Acetyltransf"/>
</dbReference>
<keyword evidence="2" id="KW-0012">Acyltransferase</keyword>
<dbReference type="PANTHER" id="PTHR43877">
    <property type="entry name" value="AMINOALKYLPHOSPHONATE N-ACETYLTRANSFERASE-RELATED-RELATED"/>
    <property type="match status" value="1"/>
</dbReference>
<name>A0A7W4UUW3_LEIAQ</name>